<dbReference type="EMBL" id="JAKOGG010000723">
    <property type="protein sequence ID" value="MCS4559084.1"/>
    <property type="molecule type" value="Genomic_DNA"/>
</dbReference>
<dbReference type="Proteomes" id="UP001201549">
    <property type="component" value="Unassembled WGS sequence"/>
</dbReference>
<name>A0ABT2FV84_9GAMM</name>
<comment type="caution">
    <text evidence="1">The sequence shown here is derived from an EMBL/GenBank/DDBJ whole genome shotgun (WGS) entry which is preliminary data.</text>
</comment>
<evidence type="ECO:0000313" key="1">
    <source>
        <dbReference type="EMBL" id="MCS4559084.1"/>
    </source>
</evidence>
<keyword evidence="2" id="KW-1185">Reference proteome</keyword>
<reference evidence="2" key="1">
    <citation type="submission" date="2023-07" db="EMBL/GenBank/DDBJ databases">
        <title>Shewanella mangrovi sp. nov., an acetaldehyde- degrading bacterium isolated from mangrove sediment.</title>
        <authorList>
            <person name="Liu Y."/>
        </authorList>
    </citation>
    <scope>NUCLEOTIDE SEQUENCE [LARGE SCALE GENOMIC DNA]</scope>
    <source>
        <strain evidence="2">C32</strain>
    </source>
</reference>
<proteinExistence type="predicted"/>
<evidence type="ECO:0000313" key="2">
    <source>
        <dbReference type="Proteomes" id="UP001201549"/>
    </source>
</evidence>
<organism evidence="1 2">
    <name type="scientific">Shewanella electrica</name>
    <dbReference type="NCBI Taxonomy" id="515560"/>
    <lineage>
        <taxon>Bacteria</taxon>
        <taxon>Pseudomonadati</taxon>
        <taxon>Pseudomonadota</taxon>
        <taxon>Gammaproteobacteria</taxon>
        <taxon>Alteromonadales</taxon>
        <taxon>Shewanellaceae</taxon>
        <taxon>Shewanella</taxon>
    </lineage>
</organism>
<dbReference type="RefSeq" id="WP_238899015.1">
    <property type="nucleotide sequence ID" value="NZ_JAKOGG010000723.1"/>
</dbReference>
<sequence length="76" mass="7962">MKRTTKIVSLIAILGVVSLVAPVYPGGQFTEENAGGILLGESWDLNAVLSDRSPGDGRTIEVYFAQGTAADRIAAI</sequence>
<feature type="non-terminal residue" evidence="1">
    <location>
        <position position="76"/>
    </location>
</feature>
<protein>
    <submittedName>
        <fullName evidence="1">YdgA family protein</fullName>
    </submittedName>
</protein>
<accession>A0ABT2FV84</accession>
<gene>
    <name evidence="1" type="ORF">L9G74_21935</name>
</gene>